<name>A0A6P7XGU1_9AMPH</name>
<dbReference type="GO" id="GO:0005634">
    <property type="term" value="C:nucleus"/>
    <property type="evidence" value="ECO:0007669"/>
    <property type="project" value="InterPro"/>
</dbReference>
<dbReference type="InterPro" id="IPR037231">
    <property type="entry name" value="NAP-like_sf"/>
</dbReference>
<proteinExistence type="inferred from homology"/>
<dbReference type="SUPFAM" id="SSF143113">
    <property type="entry name" value="NAP-like"/>
    <property type="match status" value="1"/>
</dbReference>
<feature type="compositionally biased region" description="Basic and acidic residues" evidence="3">
    <location>
        <begin position="22"/>
        <end position="42"/>
    </location>
</feature>
<feature type="compositionally biased region" description="Basic and acidic residues" evidence="3">
    <location>
        <begin position="388"/>
        <end position="409"/>
    </location>
</feature>
<dbReference type="Gene3D" id="3.30.1120.90">
    <property type="entry name" value="Nucleosome assembly protein"/>
    <property type="match status" value="1"/>
</dbReference>
<sequence length="409" mass="46591">MSGPPRRDKDEEDPQLPMPPEAKQRRLDESGQREQQLLKETEAAQALANMTAWAVAAADKGRESAEKEARRRPEPDSSAEAWEQAQKPRLAAAEEEPDSTQAGAGGRQRRRVPGGEETEREECSIVSVQPLPGPRRYLDALEAIQQDLEAVNERANLAFLGLRRKFGQLRRPHLERRNRIIQNIPGFWVTAFLNHPQLSAMIDDRDEDTLSYMTNLQVEDFTHMKSSCKIKFYFTGNPYFQNEVIVKEFQCGPSGRLVSHSTPIRWWRGQDPMGSSRKACGTGQSFFSWFSDHSFPAADRIAEIIKEDLWPNPLQYYLMGEGESTENREEDSETENGDDCVVIVDDDYEEEEEEVHEILDEEKHGENLDPNEDKVDVFARQNTGNIEDGEKRTSGAEYMDKIGEKDKDG</sequence>
<dbReference type="FunFam" id="3.30.1120.90:FF:000002">
    <property type="entry name" value="Testis-specific Y-encoded-like protein 2"/>
    <property type="match status" value="1"/>
</dbReference>
<dbReference type="OrthoDB" id="19419at2759"/>
<dbReference type="InParanoid" id="A0A6P7XGU1"/>
<reference evidence="5" key="1">
    <citation type="submission" date="2025-08" db="UniProtKB">
        <authorList>
            <consortium name="RefSeq"/>
        </authorList>
    </citation>
    <scope>IDENTIFICATION</scope>
</reference>
<comment type="similarity">
    <text evidence="1 2">Belongs to the nucleosome assembly protein (NAP) family.</text>
</comment>
<evidence type="ECO:0000256" key="2">
    <source>
        <dbReference type="RuleBase" id="RU003876"/>
    </source>
</evidence>
<dbReference type="FunCoup" id="A0A6P7XGU1">
    <property type="interactions" value="1943"/>
</dbReference>
<evidence type="ECO:0000256" key="3">
    <source>
        <dbReference type="SAM" id="MobiDB-lite"/>
    </source>
</evidence>
<protein>
    <submittedName>
        <fullName evidence="5">Protein SET-like</fullName>
    </submittedName>
</protein>
<feature type="region of interest" description="Disordered" evidence="3">
    <location>
        <begin position="1"/>
        <end position="124"/>
    </location>
</feature>
<dbReference type="Proteomes" id="UP000515156">
    <property type="component" value="Chromosome 2"/>
</dbReference>
<dbReference type="GeneID" id="115463480"/>
<dbReference type="Gene3D" id="1.20.5.1500">
    <property type="match status" value="1"/>
</dbReference>
<dbReference type="RefSeq" id="XP_030049880.1">
    <property type="nucleotide sequence ID" value="XM_030194020.1"/>
</dbReference>
<keyword evidence="4" id="KW-1185">Reference proteome</keyword>
<dbReference type="InterPro" id="IPR002164">
    <property type="entry name" value="NAP_family"/>
</dbReference>
<feature type="compositionally biased region" description="Basic and acidic residues" evidence="3">
    <location>
        <begin position="356"/>
        <end position="377"/>
    </location>
</feature>
<accession>A0A6P7XGU1</accession>
<organism evidence="4 5">
    <name type="scientific">Microcaecilia unicolor</name>
    <dbReference type="NCBI Taxonomy" id="1415580"/>
    <lineage>
        <taxon>Eukaryota</taxon>
        <taxon>Metazoa</taxon>
        <taxon>Chordata</taxon>
        <taxon>Craniata</taxon>
        <taxon>Vertebrata</taxon>
        <taxon>Euteleostomi</taxon>
        <taxon>Amphibia</taxon>
        <taxon>Gymnophiona</taxon>
        <taxon>Siphonopidae</taxon>
        <taxon>Microcaecilia</taxon>
    </lineage>
</organism>
<dbReference type="AlphaFoldDB" id="A0A6P7XGU1"/>
<dbReference type="PANTHER" id="PTHR11875">
    <property type="entry name" value="TESTIS-SPECIFIC Y-ENCODED PROTEIN"/>
    <property type="match status" value="1"/>
</dbReference>
<gene>
    <name evidence="5" type="primary">LOC115463480</name>
</gene>
<feature type="compositionally biased region" description="Basic and acidic residues" evidence="3">
    <location>
        <begin position="59"/>
        <end position="75"/>
    </location>
</feature>
<evidence type="ECO:0000313" key="5">
    <source>
        <dbReference type="RefSeq" id="XP_030049880.1"/>
    </source>
</evidence>
<feature type="region of interest" description="Disordered" evidence="3">
    <location>
        <begin position="349"/>
        <end position="409"/>
    </location>
</feature>
<evidence type="ECO:0000256" key="1">
    <source>
        <dbReference type="ARBA" id="ARBA00009947"/>
    </source>
</evidence>
<dbReference type="KEGG" id="muo:115463480"/>
<dbReference type="Pfam" id="PF00956">
    <property type="entry name" value="NAP"/>
    <property type="match status" value="1"/>
</dbReference>
<dbReference type="GO" id="GO:0006334">
    <property type="term" value="P:nucleosome assembly"/>
    <property type="evidence" value="ECO:0007669"/>
    <property type="project" value="InterPro"/>
</dbReference>
<evidence type="ECO:0000313" key="4">
    <source>
        <dbReference type="Proteomes" id="UP000515156"/>
    </source>
</evidence>